<keyword evidence="2" id="KW-0732">Signal</keyword>
<evidence type="ECO:0000259" key="5">
    <source>
        <dbReference type="Pfam" id="PF01522"/>
    </source>
</evidence>
<keyword evidence="4" id="KW-0472">Membrane</keyword>
<evidence type="ECO:0000256" key="2">
    <source>
        <dbReference type="ARBA" id="ARBA00022729"/>
    </source>
</evidence>
<dbReference type="RefSeq" id="WP_137249152.1">
    <property type="nucleotide sequence ID" value="NZ_SZQA01000023.1"/>
</dbReference>
<evidence type="ECO:0000256" key="1">
    <source>
        <dbReference type="ARBA" id="ARBA00004613"/>
    </source>
</evidence>
<dbReference type="InterPro" id="IPR051398">
    <property type="entry name" value="Polysacch_Deacetylase"/>
</dbReference>
<name>A0A4U3MED5_9ACTN</name>
<protein>
    <submittedName>
        <fullName evidence="6">Polysaccharide deacetylase</fullName>
    </submittedName>
</protein>
<comment type="subcellular location">
    <subcellularLocation>
        <location evidence="1">Secreted</location>
    </subcellularLocation>
</comment>
<proteinExistence type="predicted"/>
<evidence type="ECO:0000313" key="6">
    <source>
        <dbReference type="EMBL" id="TKK86086.1"/>
    </source>
</evidence>
<keyword evidence="4" id="KW-0812">Transmembrane</keyword>
<organism evidence="6 7">
    <name type="scientific">Herbidospora galbida</name>
    <dbReference type="NCBI Taxonomy" id="2575442"/>
    <lineage>
        <taxon>Bacteria</taxon>
        <taxon>Bacillati</taxon>
        <taxon>Actinomycetota</taxon>
        <taxon>Actinomycetes</taxon>
        <taxon>Streptosporangiales</taxon>
        <taxon>Streptosporangiaceae</taxon>
        <taxon>Herbidospora</taxon>
    </lineage>
</organism>
<dbReference type="PANTHER" id="PTHR34216:SF3">
    <property type="entry name" value="POLY-BETA-1,6-N-ACETYL-D-GLUCOSAMINE N-DEACETYLASE"/>
    <property type="match status" value="1"/>
</dbReference>
<evidence type="ECO:0000313" key="7">
    <source>
        <dbReference type="Proteomes" id="UP000308705"/>
    </source>
</evidence>
<dbReference type="OrthoDB" id="9778320at2"/>
<dbReference type="SUPFAM" id="SSF88713">
    <property type="entry name" value="Glycoside hydrolase/deacetylase"/>
    <property type="match status" value="1"/>
</dbReference>
<dbReference type="Pfam" id="PF01522">
    <property type="entry name" value="Polysacc_deac_1"/>
    <property type="match status" value="1"/>
</dbReference>
<sequence length="370" mass="40684">MTVRKVVSLTGVANVVVVTLGLIALSLMRGPAAPPRAGLPHTEAQKKPGQSSEAPPQLALPAFALPAPVRATEESARRVKANEVGLVPVLMYHRIRWDRSASIDRTPKQLRVELERLARAGYVPVTAAEFVEGRMDVAAGAHPVVLTFDDGNPSHFALGADGLPMKDTAVEIILAVAGKYPSFRPVATFYVNREPFGLKGEDAQKAGVRWLMDHGFEVANHTYAHKDLRSLSNKKVSEQIVRGERLLRQLGVEDFSTFALPFGSRPRKGSLGRGGSWDGDKYRYEGVFLAGAEPSKSPFAKGYDPREIQRIQSNGLAGDCRKWCSTYWLKWLDEHPGERYTADGDPDTLSVPRQLRANVASKRGKKVIYY</sequence>
<feature type="region of interest" description="Disordered" evidence="3">
    <location>
        <begin position="34"/>
        <end position="56"/>
    </location>
</feature>
<feature type="domain" description="NodB homology" evidence="5">
    <location>
        <begin position="140"/>
        <end position="267"/>
    </location>
</feature>
<dbReference type="GO" id="GO:0005576">
    <property type="term" value="C:extracellular region"/>
    <property type="evidence" value="ECO:0007669"/>
    <property type="project" value="UniProtKB-SubCell"/>
</dbReference>
<keyword evidence="7" id="KW-1185">Reference proteome</keyword>
<evidence type="ECO:0000256" key="3">
    <source>
        <dbReference type="SAM" id="MobiDB-lite"/>
    </source>
</evidence>
<gene>
    <name evidence="6" type="ORF">FDA94_22980</name>
</gene>
<dbReference type="Gene3D" id="3.20.20.370">
    <property type="entry name" value="Glycoside hydrolase/deacetylase"/>
    <property type="match status" value="1"/>
</dbReference>
<dbReference type="GO" id="GO:0016810">
    <property type="term" value="F:hydrolase activity, acting on carbon-nitrogen (but not peptide) bonds"/>
    <property type="evidence" value="ECO:0007669"/>
    <property type="project" value="InterPro"/>
</dbReference>
<dbReference type="EMBL" id="SZQA01000023">
    <property type="protein sequence ID" value="TKK86086.1"/>
    <property type="molecule type" value="Genomic_DNA"/>
</dbReference>
<feature type="transmembrane region" description="Helical" evidence="4">
    <location>
        <begin position="6"/>
        <end position="27"/>
    </location>
</feature>
<dbReference type="InterPro" id="IPR002509">
    <property type="entry name" value="NODB_dom"/>
</dbReference>
<dbReference type="InterPro" id="IPR011330">
    <property type="entry name" value="Glyco_hydro/deAcase_b/a-brl"/>
</dbReference>
<dbReference type="PANTHER" id="PTHR34216">
    <property type="match status" value="1"/>
</dbReference>
<dbReference type="GO" id="GO:0005975">
    <property type="term" value="P:carbohydrate metabolic process"/>
    <property type="evidence" value="ECO:0007669"/>
    <property type="project" value="InterPro"/>
</dbReference>
<accession>A0A4U3MED5</accession>
<comment type="caution">
    <text evidence="6">The sequence shown here is derived from an EMBL/GenBank/DDBJ whole genome shotgun (WGS) entry which is preliminary data.</text>
</comment>
<reference evidence="6 7" key="1">
    <citation type="submission" date="2019-04" db="EMBL/GenBank/DDBJ databases">
        <title>Herbidospora sp. NEAU-GS14.nov., a novel actinomycete isolated from soil.</title>
        <authorList>
            <person name="Han L."/>
        </authorList>
    </citation>
    <scope>NUCLEOTIDE SEQUENCE [LARGE SCALE GENOMIC DNA]</scope>
    <source>
        <strain evidence="6 7">NEAU-GS14</strain>
    </source>
</reference>
<dbReference type="AlphaFoldDB" id="A0A4U3MED5"/>
<evidence type="ECO:0000256" key="4">
    <source>
        <dbReference type="SAM" id="Phobius"/>
    </source>
</evidence>
<dbReference type="Proteomes" id="UP000308705">
    <property type="component" value="Unassembled WGS sequence"/>
</dbReference>
<keyword evidence="4" id="KW-1133">Transmembrane helix</keyword>